<organism evidence="7 8">
    <name type="scientific">Candidatus Moanibacter tarae</name>
    <dbReference type="NCBI Taxonomy" id="2200854"/>
    <lineage>
        <taxon>Bacteria</taxon>
        <taxon>Pseudomonadati</taxon>
        <taxon>Verrucomicrobiota</taxon>
        <taxon>Opitutia</taxon>
        <taxon>Puniceicoccales</taxon>
        <taxon>Puniceicoccales incertae sedis</taxon>
        <taxon>Candidatus Moanibacter</taxon>
    </lineage>
</organism>
<evidence type="ECO:0000313" key="8">
    <source>
        <dbReference type="Proteomes" id="UP000247465"/>
    </source>
</evidence>
<dbReference type="InterPro" id="IPR022764">
    <property type="entry name" value="Peptidase_S54_rhomboid_dom"/>
</dbReference>
<dbReference type="EC" id="3.4.21.105" evidence="7"/>
<proteinExistence type="predicted"/>
<keyword evidence="4 5" id="KW-0472">Membrane</keyword>
<accession>A0A2Z4AMN4</accession>
<dbReference type="PROSITE" id="PS51257">
    <property type="entry name" value="PROKAR_LIPOPROTEIN"/>
    <property type="match status" value="1"/>
</dbReference>
<dbReference type="Proteomes" id="UP000247465">
    <property type="component" value="Chromosome"/>
</dbReference>
<dbReference type="EMBL" id="CP029803">
    <property type="protein sequence ID" value="AWT60410.1"/>
    <property type="molecule type" value="Genomic_DNA"/>
</dbReference>
<dbReference type="SUPFAM" id="SSF144091">
    <property type="entry name" value="Rhomboid-like"/>
    <property type="match status" value="1"/>
</dbReference>
<evidence type="ECO:0000256" key="1">
    <source>
        <dbReference type="ARBA" id="ARBA00004141"/>
    </source>
</evidence>
<evidence type="ECO:0000256" key="4">
    <source>
        <dbReference type="ARBA" id="ARBA00023136"/>
    </source>
</evidence>
<name>A0A2Z4AMN4_9BACT</name>
<feature type="transmembrane region" description="Helical" evidence="5">
    <location>
        <begin position="123"/>
        <end position="151"/>
    </location>
</feature>
<keyword evidence="3 5" id="KW-1133">Transmembrane helix</keyword>
<gene>
    <name evidence="7" type="primary">glpG</name>
    <name evidence="7" type="ORF">DF168_01619</name>
</gene>
<evidence type="ECO:0000256" key="5">
    <source>
        <dbReference type="SAM" id="Phobius"/>
    </source>
</evidence>
<reference evidence="7 8" key="1">
    <citation type="submission" date="2018-06" db="EMBL/GenBank/DDBJ databases">
        <title>Draft Genome Sequence of a Novel Marine Bacterium Related to the Verrucomicrobia.</title>
        <authorList>
            <person name="Vosseberg J."/>
            <person name="Martijn J."/>
            <person name="Ettema T.J.G."/>
        </authorList>
    </citation>
    <scope>NUCLEOTIDE SEQUENCE [LARGE SCALE GENOMIC DNA]</scope>
    <source>
        <strain evidence="7">TARA_B100001123</strain>
    </source>
</reference>
<feature type="domain" description="Peptidase S54 rhomboid" evidence="6">
    <location>
        <begin position="53"/>
        <end position="182"/>
    </location>
</feature>
<evidence type="ECO:0000256" key="2">
    <source>
        <dbReference type="ARBA" id="ARBA00022692"/>
    </source>
</evidence>
<dbReference type="GO" id="GO:0004252">
    <property type="term" value="F:serine-type endopeptidase activity"/>
    <property type="evidence" value="ECO:0007669"/>
    <property type="project" value="InterPro"/>
</dbReference>
<keyword evidence="2 5" id="KW-0812">Transmembrane</keyword>
<evidence type="ECO:0000259" key="6">
    <source>
        <dbReference type="Pfam" id="PF01694"/>
    </source>
</evidence>
<dbReference type="InterPro" id="IPR035952">
    <property type="entry name" value="Rhomboid-like_sf"/>
</dbReference>
<sequence>MSRSHIDYNAPLVLSFTLACGAIFVLDRLVHGWLILNFFSISRAFSFLDPISYLTLVSHVFGHATPEHLILNLSIILLVGPILEEKYGTKSLLTMCLVTALITGILNNLLFSTGLLGASGLAFMFIVLSSFANAKAGTIPLTFILVALIYIGNEFFQAFQENNISEFAHILGGICGSIFGYYRNRGNP</sequence>
<keyword evidence="7" id="KW-0378">Hydrolase</keyword>
<evidence type="ECO:0000313" key="7">
    <source>
        <dbReference type="EMBL" id="AWT60410.1"/>
    </source>
</evidence>
<feature type="transmembrane region" description="Helical" evidence="5">
    <location>
        <begin position="12"/>
        <end position="36"/>
    </location>
</feature>
<dbReference type="Gene3D" id="1.20.1540.10">
    <property type="entry name" value="Rhomboid-like"/>
    <property type="match status" value="1"/>
</dbReference>
<dbReference type="PANTHER" id="PTHR43066">
    <property type="entry name" value="RHOMBOID-RELATED PROTEIN"/>
    <property type="match status" value="1"/>
</dbReference>
<dbReference type="GO" id="GO:0006508">
    <property type="term" value="P:proteolysis"/>
    <property type="evidence" value="ECO:0007669"/>
    <property type="project" value="UniProtKB-KW"/>
</dbReference>
<dbReference type="GO" id="GO:0016020">
    <property type="term" value="C:membrane"/>
    <property type="evidence" value="ECO:0007669"/>
    <property type="project" value="UniProtKB-SubCell"/>
</dbReference>
<comment type="subcellular location">
    <subcellularLocation>
        <location evidence="1">Membrane</location>
        <topology evidence="1">Multi-pass membrane protein</topology>
    </subcellularLocation>
</comment>
<dbReference type="Pfam" id="PF01694">
    <property type="entry name" value="Rhomboid"/>
    <property type="match status" value="1"/>
</dbReference>
<dbReference type="KEGG" id="mtar:DF168_01619"/>
<protein>
    <submittedName>
        <fullName evidence="7">Rhomboid protease GlpG</fullName>
        <ecNumber evidence="7">3.4.21.105</ecNumber>
    </submittedName>
</protein>
<evidence type="ECO:0000256" key="3">
    <source>
        <dbReference type="ARBA" id="ARBA00022989"/>
    </source>
</evidence>
<keyword evidence="7" id="KW-0645">Protease</keyword>
<dbReference type="AlphaFoldDB" id="A0A2Z4AMN4"/>
<feature type="transmembrane region" description="Helical" evidence="5">
    <location>
        <begin position="56"/>
        <end position="80"/>
    </location>
</feature>